<gene>
    <name evidence="1" type="ORF">MM415A02079_0015</name>
    <name evidence="2" type="ORF">TM448B05099_0002</name>
</gene>
<proteinExistence type="predicted"/>
<reference evidence="2" key="1">
    <citation type="submission" date="2020-03" db="EMBL/GenBank/DDBJ databases">
        <title>The deep terrestrial virosphere.</title>
        <authorList>
            <person name="Holmfeldt K."/>
            <person name="Nilsson E."/>
            <person name="Simone D."/>
            <person name="Lopez-Fernandez M."/>
            <person name="Wu X."/>
            <person name="de Brujin I."/>
            <person name="Lundin D."/>
            <person name="Andersson A."/>
            <person name="Bertilsson S."/>
            <person name="Dopson M."/>
        </authorList>
    </citation>
    <scope>NUCLEOTIDE SEQUENCE</scope>
    <source>
        <strain evidence="1">MM415A02079</strain>
        <strain evidence="2">TM448B05099</strain>
    </source>
</reference>
<dbReference type="EMBL" id="MT142081">
    <property type="protein sequence ID" value="QJA74205.1"/>
    <property type="molecule type" value="Genomic_DNA"/>
</dbReference>
<name>A0A6M3Y5S7_9ZZZZ</name>
<accession>A0A6M3Y5S7</accession>
<evidence type="ECO:0000313" key="2">
    <source>
        <dbReference type="EMBL" id="QJI03816.1"/>
    </source>
</evidence>
<sequence length="95" mass="11117">MKIRIGFVSNSSNTSFCIYGKYFDDLSNELKELIESKGLELIYGQNEGYYVGRSFTDIKDDETGKEFKERTLKDMKEIFPELTELFIQEDGWYNG</sequence>
<dbReference type="EMBL" id="MT145122">
    <property type="protein sequence ID" value="QJI03816.1"/>
    <property type="molecule type" value="Genomic_DNA"/>
</dbReference>
<evidence type="ECO:0000313" key="1">
    <source>
        <dbReference type="EMBL" id="QJA74205.1"/>
    </source>
</evidence>
<protein>
    <submittedName>
        <fullName evidence="2">Uncharacterized protein</fullName>
    </submittedName>
</protein>
<dbReference type="AlphaFoldDB" id="A0A6M3Y5S7"/>
<organism evidence="2">
    <name type="scientific">viral metagenome</name>
    <dbReference type="NCBI Taxonomy" id="1070528"/>
    <lineage>
        <taxon>unclassified sequences</taxon>
        <taxon>metagenomes</taxon>
        <taxon>organismal metagenomes</taxon>
    </lineage>
</organism>